<gene>
    <name evidence="1" type="ORF">OI69_18025</name>
</gene>
<dbReference type="GO" id="GO:0032259">
    <property type="term" value="P:methylation"/>
    <property type="evidence" value="ECO:0007669"/>
    <property type="project" value="UniProtKB-KW"/>
</dbReference>
<dbReference type="GO" id="GO:0008168">
    <property type="term" value="F:methyltransferase activity"/>
    <property type="evidence" value="ECO:0007669"/>
    <property type="project" value="UniProtKB-KW"/>
</dbReference>
<keyword evidence="1" id="KW-0489">Methyltransferase</keyword>
<dbReference type="SUPFAM" id="SSF53335">
    <property type="entry name" value="S-adenosyl-L-methionine-dependent methyltransferases"/>
    <property type="match status" value="1"/>
</dbReference>
<protein>
    <submittedName>
        <fullName evidence="1">Methyltransferase</fullName>
    </submittedName>
</protein>
<comment type="caution">
    <text evidence="1">The sequence shown here is derived from an EMBL/GenBank/DDBJ whole genome shotgun (WGS) entry which is preliminary data.</text>
</comment>
<dbReference type="InterPro" id="IPR029063">
    <property type="entry name" value="SAM-dependent_MTases_sf"/>
</dbReference>
<dbReference type="EMBL" id="JSXC01000062">
    <property type="protein sequence ID" value="KHN49417.1"/>
    <property type="molecule type" value="Genomic_DNA"/>
</dbReference>
<accession>A0A7V8L3W1</accession>
<dbReference type="AlphaFoldDB" id="A0A7V8L3W1"/>
<evidence type="ECO:0000313" key="2">
    <source>
        <dbReference type="Proteomes" id="UP000053038"/>
    </source>
</evidence>
<name>A0A7V8L3W1_9GAMM</name>
<dbReference type="REBASE" id="105464">
    <property type="entry name" value="M.PcaM022ORF18025P"/>
</dbReference>
<evidence type="ECO:0000313" key="1">
    <source>
        <dbReference type="EMBL" id="KHN49417.1"/>
    </source>
</evidence>
<keyword evidence="1" id="KW-0808">Transferase</keyword>
<proteinExistence type="predicted"/>
<organism evidence="1 2">
    <name type="scientific">Pectobacterium fontis</name>
    <dbReference type="NCBI Taxonomy" id="2558042"/>
    <lineage>
        <taxon>Bacteria</taxon>
        <taxon>Pseudomonadati</taxon>
        <taxon>Pseudomonadota</taxon>
        <taxon>Gammaproteobacteria</taxon>
        <taxon>Enterobacterales</taxon>
        <taxon>Pectobacteriaceae</taxon>
        <taxon>Pectobacterium</taxon>
    </lineage>
</organism>
<sequence length="168" mass="19410">MPLPQRPILDMCSGSRMFWFDKSDSRAVFSDIRRERHVLCDGRSLEINPDVIADFRALPFDDAQFALVVFDPPHLLRAGESSWLRKKYGALDRDTWQDDLRAGFSEAFRVLRPLGTLIFKWNETQIPVRDVLALTDQRPAFGHLSGKRSNTHWICFLKGENDAKPHNQ</sequence>
<dbReference type="Gene3D" id="3.40.50.150">
    <property type="entry name" value="Vaccinia Virus protein VP39"/>
    <property type="match status" value="1"/>
</dbReference>
<dbReference type="OrthoDB" id="8781114at2"/>
<keyword evidence="2" id="KW-1185">Reference proteome</keyword>
<reference evidence="1 2" key="1">
    <citation type="submission" date="2014-10" db="EMBL/GenBank/DDBJ databases">
        <title>Genome sequence of Pectobacterium carotovorum M022.</title>
        <authorList>
            <person name="Chan K.-G."/>
            <person name="Tan W.-S."/>
        </authorList>
    </citation>
    <scope>NUCLEOTIDE SEQUENCE [LARGE SCALE GENOMIC DNA]</scope>
    <source>
        <strain evidence="1 2">M022</strain>
    </source>
</reference>
<dbReference type="Proteomes" id="UP000053038">
    <property type="component" value="Unassembled WGS sequence"/>
</dbReference>